<dbReference type="RefSeq" id="WP_141293896.1">
    <property type="nucleotide sequence ID" value="NZ_BJMN01000007.1"/>
</dbReference>
<sequence>MTTEVMYAMTDGAWEQPVRWYSANGAPQPQHIATVADTISVAAAHRLMAEGTALLWSGDYESARRLLAALGRRSERRQPALAQSPAEAFGRHRREQERRARLLGMLLVPYGGDWIIPLRRAPRVREACLHAYGPSGGPGVGSLRELLGVIGAYEWYRKGVEIPALGGERIHPHYGVFSPVRGEYVDLVAEAKLPRGATAFDIGTGTGVLSVLLARRGLRHVVATDQDARAVHCARDNVARLGLADRIAVRHADLFPAGRAHVIVCNPPWLPGRPRTPLDQAVYDPDSRMLHRFLTGLPHRLEPGGEGWLILSDLAERLGLRGRTELDDAIRAAGLRVLSRTVTKPRHPRASDPSDPLHRARVGEATSLWRLGVA</sequence>
<dbReference type="AlphaFoldDB" id="A0A4Y3RF52"/>
<dbReference type="EMBL" id="BJMN01000007">
    <property type="protein sequence ID" value="GEB55528.1"/>
    <property type="molecule type" value="Genomic_DNA"/>
</dbReference>
<dbReference type="CDD" id="cd02440">
    <property type="entry name" value="AdoMet_MTases"/>
    <property type="match status" value="1"/>
</dbReference>
<dbReference type="InterPro" id="IPR050320">
    <property type="entry name" value="N5-glutamine_MTase"/>
</dbReference>
<dbReference type="GO" id="GO:0036009">
    <property type="term" value="F:protein-glutamine N-methyltransferase activity"/>
    <property type="evidence" value="ECO:0007669"/>
    <property type="project" value="TreeGrafter"/>
</dbReference>
<feature type="domain" description="Methyltransferase small" evidence="1">
    <location>
        <begin position="193"/>
        <end position="311"/>
    </location>
</feature>
<dbReference type="InterPro" id="IPR007848">
    <property type="entry name" value="Small_mtfrase_dom"/>
</dbReference>
<dbReference type="PROSITE" id="PS00092">
    <property type="entry name" value="N6_MTASE"/>
    <property type="match status" value="1"/>
</dbReference>
<dbReference type="PANTHER" id="PTHR18895">
    <property type="entry name" value="HEMK METHYLTRANSFERASE"/>
    <property type="match status" value="1"/>
</dbReference>
<dbReference type="GO" id="GO:0032259">
    <property type="term" value="P:methylation"/>
    <property type="evidence" value="ECO:0007669"/>
    <property type="project" value="UniProtKB-KW"/>
</dbReference>
<keyword evidence="3" id="KW-1185">Reference proteome</keyword>
<dbReference type="Proteomes" id="UP000315226">
    <property type="component" value="Unassembled WGS sequence"/>
</dbReference>
<dbReference type="InterPro" id="IPR002052">
    <property type="entry name" value="DNA_methylase_N6_adenine_CS"/>
</dbReference>
<protein>
    <submittedName>
        <fullName evidence="2">Methylase</fullName>
    </submittedName>
</protein>
<proteinExistence type="predicted"/>
<organism evidence="2 3">
    <name type="scientific">Streptomyces gardneri</name>
    <dbReference type="NCBI Taxonomy" id="66892"/>
    <lineage>
        <taxon>Bacteria</taxon>
        <taxon>Bacillati</taxon>
        <taxon>Actinomycetota</taxon>
        <taxon>Actinomycetes</taxon>
        <taxon>Kitasatosporales</taxon>
        <taxon>Streptomycetaceae</taxon>
        <taxon>Streptomyces</taxon>
    </lineage>
</organism>
<dbReference type="SUPFAM" id="SSF53335">
    <property type="entry name" value="S-adenosyl-L-methionine-dependent methyltransferases"/>
    <property type="match status" value="1"/>
</dbReference>
<evidence type="ECO:0000313" key="3">
    <source>
        <dbReference type="Proteomes" id="UP000315226"/>
    </source>
</evidence>
<keyword evidence="2" id="KW-0808">Transferase</keyword>
<name>A0A4Y3RF52_9ACTN</name>
<dbReference type="PANTHER" id="PTHR18895:SF74">
    <property type="entry name" value="MTRF1L RELEASE FACTOR GLUTAMINE METHYLTRANSFERASE"/>
    <property type="match status" value="1"/>
</dbReference>
<dbReference type="GO" id="GO:0003676">
    <property type="term" value="F:nucleic acid binding"/>
    <property type="evidence" value="ECO:0007669"/>
    <property type="project" value="InterPro"/>
</dbReference>
<keyword evidence="2" id="KW-0489">Methyltransferase</keyword>
<dbReference type="OrthoDB" id="267914at2"/>
<gene>
    <name evidence="2" type="ORF">SGA01_11330</name>
</gene>
<dbReference type="Pfam" id="PF05175">
    <property type="entry name" value="MTS"/>
    <property type="match status" value="1"/>
</dbReference>
<comment type="caution">
    <text evidence="2">The sequence shown here is derived from an EMBL/GenBank/DDBJ whole genome shotgun (WGS) entry which is preliminary data.</text>
</comment>
<accession>A0A4Y3RF52</accession>
<dbReference type="Gene3D" id="3.40.50.150">
    <property type="entry name" value="Vaccinia Virus protein VP39"/>
    <property type="match status" value="1"/>
</dbReference>
<evidence type="ECO:0000259" key="1">
    <source>
        <dbReference type="Pfam" id="PF05175"/>
    </source>
</evidence>
<dbReference type="InterPro" id="IPR029063">
    <property type="entry name" value="SAM-dependent_MTases_sf"/>
</dbReference>
<evidence type="ECO:0000313" key="2">
    <source>
        <dbReference type="EMBL" id="GEB55528.1"/>
    </source>
</evidence>
<reference evidence="2 3" key="1">
    <citation type="submission" date="2019-06" db="EMBL/GenBank/DDBJ databases">
        <title>Whole genome shotgun sequence of Streptomyces gardneri NBRC 12865.</title>
        <authorList>
            <person name="Hosoyama A."/>
            <person name="Uohara A."/>
            <person name="Ohji S."/>
            <person name="Ichikawa N."/>
        </authorList>
    </citation>
    <scope>NUCLEOTIDE SEQUENCE [LARGE SCALE GENOMIC DNA]</scope>
    <source>
        <strain evidence="2 3">NBRC 12865</strain>
    </source>
</reference>